<evidence type="ECO:0000256" key="1">
    <source>
        <dbReference type="SAM" id="MobiDB-lite"/>
    </source>
</evidence>
<dbReference type="Proteomes" id="UP000662973">
    <property type="component" value="Chromosome"/>
</dbReference>
<reference evidence="2 3" key="1">
    <citation type="submission" date="2020-11" db="EMBL/GenBank/DDBJ databases">
        <title>Carbohydrate-dependent, anaerobic sulfur respiration: A novel catabolism in halophilic archaea.</title>
        <authorList>
            <person name="Sorokin D.Y."/>
            <person name="Messina E."/>
            <person name="Smedile F."/>
            <person name="La Cono V."/>
            <person name="Hallsworth J.E."/>
            <person name="Yakimov M.M."/>
        </authorList>
    </citation>
    <scope>NUCLEOTIDE SEQUENCE [LARGE SCALE GENOMIC DNA]</scope>
    <source>
        <strain evidence="2 3">HSR12-2</strain>
    </source>
</reference>
<protein>
    <submittedName>
        <fullName evidence="2">Uncharacterized protein</fullName>
    </submittedName>
</protein>
<dbReference type="PROSITE" id="PS51257">
    <property type="entry name" value="PROKAR_LIPOPROTEIN"/>
    <property type="match status" value="1"/>
</dbReference>
<organism evidence="2 3">
    <name type="scientific">Halapricum desulfuricans</name>
    <dbReference type="NCBI Taxonomy" id="2841257"/>
    <lineage>
        <taxon>Archaea</taxon>
        <taxon>Methanobacteriati</taxon>
        <taxon>Methanobacteriota</taxon>
        <taxon>Stenosarchaea group</taxon>
        <taxon>Halobacteria</taxon>
        <taxon>Halobacteriales</taxon>
        <taxon>Haloarculaceae</taxon>
        <taxon>Halapricum</taxon>
    </lineage>
</organism>
<dbReference type="EMBL" id="CP064788">
    <property type="protein sequence ID" value="QSG08950.1"/>
    <property type="molecule type" value="Genomic_DNA"/>
</dbReference>
<dbReference type="KEGG" id="hds:HSR122_1559"/>
<feature type="region of interest" description="Disordered" evidence="1">
    <location>
        <begin position="21"/>
        <end position="76"/>
    </location>
</feature>
<name>A0A897N3I3_9EURY</name>
<accession>A0A897N3I3</accession>
<evidence type="ECO:0000313" key="2">
    <source>
        <dbReference type="EMBL" id="QSG08950.1"/>
    </source>
</evidence>
<dbReference type="AlphaFoldDB" id="A0A897N3I3"/>
<feature type="compositionally biased region" description="Low complexity" evidence="1">
    <location>
        <begin position="35"/>
        <end position="50"/>
    </location>
</feature>
<keyword evidence="3" id="KW-1185">Reference proteome</keyword>
<dbReference type="GeneID" id="68852186"/>
<dbReference type="RefSeq" id="WP_229112157.1">
    <property type="nucleotide sequence ID" value="NZ_CP064788.1"/>
</dbReference>
<evidence type="ECO:0000313" key="3">
    <source>
        <dbReference type="Proteomes" id="UP000662973"/>
    </source>
</evidence>
<gene>
    <name evidence="2" type="ORF">HSR122_1559</name>
</gene>
<proteinExistence type="predicted"/>
<sequence length="312" mass="34235">MSERTRREYLKDFGIAAGVVGAAGCLGGGEDEETPTNTTTDTPGTTSSDPTTEENTTEGEETTEEETGNSHDESVPEVMDFVPTADEINSSEYDGETPVTAIGVGFPSQIAGNISNQIQQGYEERGTFIPYDFADVDMSQVEQEVVADIKGVDWIPIWKFNEDISQSLNSEMEKRGEYEGFDILYLEDAEQPFSDDTIDRLVLTDGEYAMSVTMPGDEERFYNTLKTLVDASEGEANRFVDETSLGQALTEIDYKDATEIGSEGWEDVVAGGARYVFGEDELQMERIELSEDGDVSVTATENYDPGKYAGQL</sequence>
<feature type="compositionally biased region" description="Acidic residues" evidence="1">
    <location>
        <begin position="51"/>
        <end position="67"/>
    </location>
</feature>